<sequence>MFCGNCGKKLEDGYVFCPSCGKKAFDIPENNQSAALYQTAVSNTENSQNMYFPALTGYLNTLNTRFEEQAEFVSSLHSYLYISKRMSAALVNMHQYFFITQNDNADYQIMENYTKACVQYALDNYKGLPRGLQKGVGIYAVMCQTKADPNAVAYTKKKPNKHYAAFELPIVVDLSKRQIEYMETTPAWGFAMWKGIKKAAQTMLIP</sequence>
<comment type="caution">
    <text evidence="2">The sequence shown here is derived from an EMBL/GenBank/DDBJ whole genome shotgun (WGS) entry which is preliminary data.</text>
</comment>
<organism evidence="2 3">
    <name type="scientific">Faecalicatena acetigenes</name>
    <dbReference type="NCBI Taxonomy" id="2981790"/>
    <lineage>
        <taxon>Bacteria</taxon>
        <taxon>Bacillati</taxon>
        <taxon>Bacillota</taxon>
        <taxon>Clostridia</taxon>
        <taxon>Lachnospirales</taxon>
        <taxon>Lachnospiraceae</taxon>
        <taxon>Faecalicatena</taxon>
    </lineage>
</organism>
<protein>
    <submittedName>
        <fullName evidence="2">Zinc ribbon domain-containing protein</fullName>
    </submittedName>
</protein>
<dbReference type="Proteomes" id="UP001652394">
    <property type="component" value="Unassembled WGS sequence"/>
</dbReference>
<proteinExistence type="predicted"/>
<gene>
    <name evidence="2" type="ORF">OCV51_07845</name>
</gene>
<dbReference type="RefSeq" id="WP_059069316.1">
    <property type="nucleotide sequence ID" value="NZ_JAOQJX010000010.1"/>
</dbReference>
<evidence type="ECO:0000259" key="1">
    <source>
        <dbReference type="Pfam" id="PF13240"/>
    </source>
</evidence>
<name>A0ABT2TCG9_9FIRM</name>
<accession>A0ABT2TCG9</accession>
<reference evidence="2 3" key="1">
    <citation type="journal article" date="2021" name="ISME Commun">
        <title>Automated analysis of genomic sequences facilitates high-throughput and comprehensive description of bacteria.</title>
        <authorList>
            <person name="Hitch T.C.A."/>
        </authorList>
    </citation>
    <scope>NUCLEOTIDE SEQUENCE [LARGE SCALE GENOMIC DNA]</scope>
    <source>
        <strain evidence="2 3">H2_18</strain>
    </source>
</reference>
<feature type="domain" description="Zinc-ribbon" evidence="1">
    <location>
        <begin position="2"/>
        <end position="23"/>
    </location>
</feature>
<evidence type="ECO:0000313" key="3">
    <source>
        <dbReference type="Proteomes" id="UP001652394"/>
    </source>
</evidence>
<keyword evidence="3" id="KW-1185">Reference proteome</keyword>
<dbReference type="Pfam" id="PF13240">
    <property type="entry name" value="Zn_Ribbon_1"/>
    <property type="match status" value="1"/>
</dbReference>
<evidence type="ECO:0000313" key="2">
    <source>
        <dbReference type="EMBL" id="MCU6747567.1"/>
    </source>
</evidence>
<dbReference type="EMBL" id="JAOQJX010000010">
    <property type="protein sequence ID" value="MCU6747567.1"/>
    <property type="molecule type" value="Genomic_DNA"/>
</dbReference>
<dbReference type="InterPro" id="IPR026870">
    <property type="entry name" value="Zinc_ribbon_dom"/>
</dbReference>